<evidence type="ECO:0000313" key="2">
    <source>
        <dbReference type="EMBL" id="KAH7038965.1"/>
    </source>
</evidence>
<comment type="caution">
    <text evidence="2">The sequence shown here is derived from an EMBL/GenBank/DDBJ whole genome shotgun (WGS) entry which is preliminary data.</text>
</comment>
<sequence>MYLEEESKILRGIVKHQQSITDNLLLHIDSIHERAKNELDVMHNFVAQRESSVMNEIGILTFLFFPGTFIASLSWFPGFGERIRFPGIRVDENQEQMSITTPHHLLSHCVLRHRIDYFLSLPLHLGYSLVKYKFLEVIIGWLLRCGTAIFMIFGEKRAGPVSGGTR</sequence>
<gene>
    <name evidence="2" type="ORF">B0J12DRAFT_250021</name>
</gene>
<protein>
    <submittedName>
        <fullName evidence="2">Uncharacterized protein</fullName>
    </submittedName>
</protein>
<dbReference type="EMBL" id="JAGTJR010000031">
    <property type="protein sequence ID" value="KAH7038965.1"/>
    <property type="molecule type" value="Genomic_DNA"/>
</dbReference>
<proteinExistence type="predicted"/>
<accession>A0ABQ8G007</accession>
<organism evidence="2 3">
    <name type="scientific">Macrophomina phaseolina</name>
    <dbReference type="NCBI Taxonomy" id="35725"/>
    <lineage>
        <taxon>Eukaryota</taxon>
        <taxon>Fungi</taxon>
        <taxon>Dikarya</taxon>
        <taxon>Ascomycota</taxon>
        <taxon>Pezizomycotina</taxon>
        <taxon>Dothideomycetes</taxon>
        <taxon>Dothideomycetes incertae sedis</taxon>
        <taxon>Botryosphaeriales</taxon>
        <taxon>Botryosphaeriaceae</taxon>
        <taxon>Macrophomina</taxon>
    </lineage>
</organism>
<evidence type="ECO:0000256" key="1">
    <source>
        <dbReference type="SAM" id="Phobius"/>
    </source>
</evidence>
<keyword evidence="1" id="KW-0812">Transmembrane</keyword>
<evidence type="ECO:0000313" key="3">
    <source>
        <dbReference type="Proteomes" id="UP000774617"/>
    </source>
</evidence>
<keyword evidence="1" id="KW-0472">Membrane</keyword>
<dbReference type="Proteomes" id="UP000774617">
    <property type="component" value="Unassembled WGS sequence"/>
</dbReference>
<reference evidence="2 3" key="1">
    <citation type="journal article" date="2021" name="Nat. Commun.">
        <title>Genetic determinants of endophytism in the Arabidopsis root mycobiome.</title>
        <authorList>
            <person name="Mesny F."/>
            <person name="Miyauchi S."/>
            <person name="Thiergart T."/>
            <person name="Pickel B."/>
            <person name="Atanasova L."/>
            <person name="Karlsson M."/>
            <person name="Huettel B."/>
            <person name="Barry K.W."/>
            <person name="Haridas S."/>
            <person name="Chen C."/>
            <person name="Bauer D."/>
            <person name="Andreopoulos W."/>
            <person name="Pangilinan J."/>
            <person name="LaButti K."/>
            <person name="Riley R."/>
            <person name="Lipzen A."/>
            <person name="Clum A."/>
            <person name="Drula E."/>
            <person name="Henrissat B."/>
            <person name="Kohler A."/>
            <person name="Grigoriev I.V."/>
            <person name="Martin F.M."/>
            <person name="Hacquard S."/>
        </authorList>
    </citation>
    <scope>NUCLEOTIDE SEQUENCE [LARGE SCALE GENOMIC DNA]</scope>
    <source>
        <strain evidence="2 3">MPI-SDFR-AT-0080</strain>
    </source>
</reference>
<keyword evidence="3" id="KW-1185">Reference proteome</keyword>
<name>A0ABQ8G007_9PEZI</name>
<keyword evidence="1" id="KW-1133">Transmembrane helix</keyword>
<feature type="transmembrane region" description="Helical" evidence="1">
    <location>
        <begin position="57"/>
        <end position="76"/>
    </location>
</feature>